<evidence type="ECO:0000256" key="1">
    <source>
        <dbReference type="SAM" id="Coils"/>
    </source>
</evidence>
<comment type="caution">
    <text evidence="2">The sequence shown here is derived from an EMBL/GenBank/DDBJ whole genome shotgun (WGS) entry which is preliminary data.</text>
</comment>
<name>A0A1G2I4C1_9BACT</name>
<dbReference type="AlphaFoldDB" id="A0A1G2I4C1"/>
<evidence type="ECO:0000313" key="2">
    <source>
        <dbReference type="EMBL" id="OGZ69519.1"/>
    </source>
</evidence>
<dbReference type="EMBL" id="MHOT01000010">
    <property type="protein sequence ID" value="OGZ69519.1"/>
    <property type="molecule type" value="Genomic_DNA"/>
</dbReference>
<evidence type="ECO:0000313" key="3">
    <source>
        <dbReference type="Proteomes" id="UP000178820"/>
    </source>
</evidence>
<sequence>MEENMENFHDIQDTWKKLKEQEQRIASQQGNLHHELSKIDGNQHAIEKRRLKKSCKELRNQIDHHEECIRRRIVFINRWDRFFGEMWRAFIFSFVYILEWIKGSAENVVNEQCDDLIVAQQVAAYKRKNAKERKEIENLTAVLHAAVEKIAEIDKTQDRARESLEKTLLEVRQAMAIHREAMLQWATEYEENLRWVLEHNPSWRQALENHWRQFRGGNLPGFLLKGIPEPQSSKMAPKKPVRRNVKPENSRVKDDVKLQQQPWTFLVAVNTQENYFLLTQDRAQFTGKLSAMFQKNNYHGLGANTVYKKIIAISNMGVQRRQHIKEVSHNPEFAGWKIVRIGRHRILFSIDETNRQIRLVIRPRKKAYD</sequence>
<protein>
    <submittedName>
        <fullName evidence="2">Uncharacterized protein</fullName>
    </submittedName>
</protein>
<dbReference type="Proteomes" id="UP000178820">
    <property type="component" value="Unassembled WGS sequence"/>
</dbReference>
<reference evidence="2 3" key="1">
    <citation type="journal article" date="2016" name="Nat. Commun.">
        <title>Thousands of microbial genomes shed light on interconnected biogeochemical processes in an aquifer system.</title>
        <authorList>
            <person name="Anantharaman K."/>
            <person name="Brown C.T."/>
            <person name="Hug L.A."/>
            <person name="Sharon I."/>
            <person name="Castelle C.J."/>
            <person name="Probst A.J."/>
            <person name="Thomas B.C."/>
            <person name="Singh A."/>
            <person name="Wilkins M.J."/>
            <person name="Karaoz U."/>
            <person name="Brodie E.L."/>
            <person name="Williams K.H."/>
            <person name="Hubbard S.S."/>
            <person name="Banfield J.F."/>
        </authorList>
    </citation>
    <scope>NUCLEOTIDE SEQUENCE [LARGE SCALE GENOMIC DNA]</scope>
</reference>
<proteinExistence type="predicted"/>
<organism evidence="2 3">
    <name type="scientific">Candidatus Staskawiczbacteria bacterium RIFCSPHIGHO2_02_FULL_42_22</name>
    <dbReference type="NCBI Taxonomy" id="1802207"/>
    <lineage>
        <taxon>Bacteria</taxon>
        <taxon>Candidatus Staskawicziibacteriota</taxon>
    </lineage>
</organism>
<keyword evidence="1" id="KW-0175">Coiled coil</keyword>
<gene>
    <name evidence="2" type="ORF">A3D44_03855</name>
</gene>
<feature type="coiled-coil region" evidence="1">
    <location>
        <begin position="122"/>
        <end position="149"/>
    </location>
</feature>
<accession>A0A1G2I4C1</accession>